<name>A0ABZ3H727_9BACT</name>
<keyword evidence="1" id="KW-0433">Leucine-rich repeat</keyword>
<dbReference type="CDD" id="cd04301">
    <property type="entry name" value="NAT_SF"/>
    <property type="match status" value="1"/>
</dbReference>
<dbReference type="Proteomes" id="UP001447842">
    <property type="component" value="Chromosome"/>
</dbReference>
<protein>
    <submittedName>
        <fullName evidence="4">GNAT family N-acetyltransferase</fullName>
        <ecNumber evidence="4">2.3.1.-</ecNumber>
    </submittedName>
</protein>
<dbReference type="PANTHER" id="PTHR48051">
    <property type="match status" value="1"/>
</dbReference>
<evidence type="ECO:0000256" key="2">
    <source>
        <dbReference type="ARBA" id="ARBA00022737"/>
    </source>
</evidence>
<dbReference type="InterPro" id="IPR025875">
    <property type="entry name" value="Leu-rich_rpt_4"/>
</dbReference>
<sequence length="502" mass="55656">MPERQWETLRAWLMEQRAISSEIKAPAEVKRLDLSSRSLQQLPEAFGLLSELVALNLGNNKLSSLPDSMASMTKLSNVDLRRNVFTAVPAILGMSPIRSLNLSGNRIGDVSELSRCTTLRVLDLSGNVLESFERCLSVPNELRTLNLATNYINDISAMPAQLTSVERLNLEGNLITSVPPEAAYFSSLLELDLSDNRIETIDKAFFTLGVESVNLASNRLRHIALHGLEELEVLTLDDNALASLEIADDFAPYLRAFSCDGCGLTAFPMVPSTALGSLCYSSNAIAEVPESISRYAELYELDIDGNAIVDLPEALANMKNLQSLYIGDNPLNEHAKLVIEVLHPEICDINMKTGITIEPATEADLPHMAGLLGVLFAIEQDFEIDFDKQLSGIAKLYTHEGTDLLVARHEGKVVGMLTMQRLISSAEGDFVGQIEDLVVLQEYRKMGVGSRLINKMRFMAQSYGYKRIQLAADIDNENALHFYTRRGFRRTNLTVFHFKNNI</sequence>
<evidence type="ECO:0000256" key="1">
    <source>
        <dbReference type="ARBA" id="ARBA00022614"/>
    </source>
</evidence>
<keyword evidence="2" id="KW-0677">Repeat</keyword>
<dbReference type="PROSITE" id="PS51450">
    <property type="entry name" value="LRR"/>
    <property type="match status" value="4"/>
</dbReference>
<keyword evidence="4" id="KW-0808">Transferase</keyword>
<evidence type="ECO:0000259" key="3">
    <source>
        <dbReference type="PROSITE" id="PS51186"/>
    </source>
</evidence>
<dbReference type="RefSeq" id="WP_345972000.1">
    <property type="nucleotide sequence ID" value="NZ_CP147920.1"/>
</dbReference>
<accession>A0ABZ3H727</accession>
<keyword evidence="4" id="KW-0012">Acyltransferase</keyword>
<reference evidence="4 5" key="1">
    <citation type="submission" date="2024-03" db="EMBL/GenBank/DDBJ databases">
        <title>Sulfurimonas sp. HSL3-1.</title>
        <authorList>
            <person name="Wang S."/>
        </authorList>
    </citation>
    <scope>NUCLEOTIDE SEQUENCE [LARGE SCALE GENOMIC DNA]</scope>
    <source>
        <strain evidence="4 5">HSL3-1</strain>
    </source>
</reference>
<dbReference type="InterPro" id="IPR032675">
    <property type="entry name" value="LRR_dom_sf"/>
</dbReference>
<dbReference type="PROSITE" id="PS51186">
    <property type="entry name" value="GNAT"/>
    <property type="match status" value="1"/>
</dbReference>
<dbReference type="Pfam" id="PF13855">
    <property type="entry name" value="LRR_8"/>
    <property type="match status" value="2"/>
</dbReference>
<dbReference type="InterPro" id="IPR000182">
    <property type="entry name" value="GNAT_dom"/>
</dbReference>
<dbReference type="EC" id="2.3.1.-" evidence="4"/>
<dbReference type="EMBL" id="CP147920">
    <property type="protein sequence ID" value="XAU14202.1"/>
    <property type="molecule type" value="Genomic_DNA"/>
</dbReference>
<dbReference type="InterPro" id="IPR050216">
    <property type="entry name" value="LRR_domain-containing"/>
</dbReference>
<dbReference type="SUPFAM" id="SSF55729">
    <property type="entry name" value="Acyl-CoA N-acyltransferases (Nat)"/>
    <property type="match status" value="1"/>
</dbReference>
<dbReference type="Gene3D" id="3.80.10.10">
    <property type="entry name" value="Ribonuclease Inhibitor"/>
    <property type="match status" value="1"/>
</dbReference>
<dbReference type="Gene3D" id="3.40.630.30">
    <property type="match status" value="1"/>
</dbReference>
<dbReference type="PANTHER" id="PTHR48051:SF46">
    <property type="entry name" value="LEUCINE RICH REPEAT-CONTAINING DOMAIN PROTEIN"/>
    <property type="match status" value="1"/>
</dbReference>
<dbReference type="SMART" id="SM00369">
    <property type="entry name" value="LRR_TYP"/>
    <property type="match status" value="6"/>
</dbReference>
<keyword evidence="5" id="KW-1185">Reference proteome</keyword>
<proteinExistence type="predicted"/>
<dbReference type="Pfam" id="PF12799">
    <property type="entry name" value="LRR_4"/>
    <property type="match status" value="1"/>
</dbReference>
<dbReference type="InterPro" id="IPR016181">
    <property type="entry name" value="Acyl_CoA_acyltransferase"/>
</dbReference>
<dbReference type="SUPFAM" id="SSF52058">
    <property type="entry name" value="L domain-like"/>
    <property type="match status" value="1"/>
</dbReference>
<evidence type="ECO:0000313" key="5">
    <source>
        <dbReference type="Proteomes" id="UP001447842"/>
    </source>
</evidence>
<dbReference type="InterPro" id="IPR001611">
    <property type="entry name" value="Leu-rich_rpt"/>
</dbReference>
<dbReference type="Pfam" id="PF00583">
    <property type="entry name" value="Acetyltransf_1"/>
    <property type="match status" value="1"/>
</dbReference>
<organism evidence="4 5">
    <name type="scientific">Sulfurimonas diazotrophicus</name>
    <dbReference type="NCBI Taxonomy" id="3131939"/>
    <lineage>
        <taxon>Bacteria</taxon>
        <taxon>Pseudomonadati</taxon>
        <taxon>Campylobacterota</taxon>
        <taxon>Epsilonproteobacteria</taxon>
        <taxon>Campylobacterales</taxon>
        <taxon>Sulfurimonadaceae</taxon>
        <taxon>Sulfurimonas</taxon>
    </lineage>
</organism>
<dbReference type="InterPro" id="IPR003591">
    <property type="entry name" value="Leu-rich_rpt_typical-subtyp"/>
</dbReference>
<dbReference type="GO" id="GO:0016746">
    <property type="term" value="F:acyltransferase activity"/>
    <property type="evidence" value="ECO:0007669"/>
    <property type="project" value="UniProtKB-KW"/>
</dbReference>
<feature type="domain" description="N-acetyltransferase" evidence="3">
    <location>
        <begin position="355"/>
        <end position="502"/>
    </location>
</feature>
<evidence type="ECO:0000313" key="4">
    <source>
        <dbReference type="EMBL" id="XAU14202.1"/>
    </source>
</evidence>
<gene>
    <name evidence="4" type="ORF">WCY31_08025</name>
</gene>